<evidence type="ECO:0000313" key="13">
    <source>
        <dbReference type="Proteomes" id="UP000198755"/>
    </source>
</evidence>
<keyword evidence="13" id="KW-1185">Reference proteome</keyword>
<dbReference type="InterPro" id="IPR036249">
    <property type="entry name" value="Thioredoxin-like_sf"/>
</dbReference>
<dbReference type="InterPro" id="IPR041921">
    <property type="entry name" value="NuoE_N"/>
</dbReference>
<comment type="cofactor">
    <cofactor evidence="10">
        <name>[2Fe-2S] cluster</name>
        <dbReference type="ChEBI" id="CHEBI:190135"/>
    </cofactor>
    <text evidence="10">Binds 1 [2Fe-2S] cluster.</text>
</comment>
<dbReference type="NCBIfam" id="TIGR01958">
    <property type="entry name" value="nuoE_fam"/>
    <property type="match status" value="1"/>
</dbReference>
<evidence type="ECO:0000256" key="6">
    <source>
        <dbReference type="ARBA" id="ARBA00023014"/>
    </source>
</evidence>
<dbReference type="Proteomes" id="UP000198755">
    <property type="component" value="Unassembled WGS sequence"/>
</dbReference>
<keyword evidence="7" id="KW-0520">NAD</keyword>
<keyword evidence="4" id="KW-1278">Translocase</keyword>
<dbReference type="GO" id="GO:0031090">
    <property type="term" value="C:organelle membrane"/>
    <property type="evidence" value="ECO:0007669"/>
    <property type="project" value="UniProtKB-ARBA"/>
</dbReference>
<dbReference type="PROSITE" id="PS01099">
    <property type="entry name" value="COMPLEX1_24K"/>
    <property type="match status" value="1"/>
</dbReference>
<feature type="binding site" evidence="10">
    <location>
        <position position="102"/>
    </location>
    <ligand>
        <name>[2Fe-2S] cluster</name>
        <dbReference type="ChEBI" id="CHEBI:190135"/>
    </ligand>
</feature>
<comment type="similarity">
    <text evidence="1">Belongs to the complex I 24 kDa subunit family.</text>
</comment>
<keyword evidence="2 10" id="KW-0001">2Fe-2S</keyword>
<evidence type="ECO:0000256" key="9">
    <source>
        <dbReference type="ARBA" id="ARBA00047712"/>
    </source>
</evidence>
<feature type="region of interest" description="Disordered" evidence="11">
    <location>
        <begin position="197"/>
        <end position="231"/>
    </location>
</feature>
<dbReference type="NCBIfam" id="NF005724">
    <property type="entry name" value="PRK07539.1-4"/>
    <property type="match status" value="1"/>
</dbReference>
<sequence>MSVRRLAELQPASFAFTPENEEWCEKIIRKYPEGRQASAVISLLWRAQKQNDYWLPRPAIEAVANMLGMPYIRVLEVATFYTMFNLAPVGRFYVQMCGTTPCQLEGSDAIKAVLRRRVGDEALVTADGNFSWREVECLGACCNAPMVQINDDYYEDLTPENFEKLLDDLAAGRPVQIGSQTGRVTSEPAGGLTSLTSFYGADGRSGPMSFPHVPPGVHSSGSDSASDPKPS</sequence>
<dbReference type="FunFam" id="3.40.30.10:FF:000022">
    <property type="entry name" value="NADH dehydrogenase flavoprotein 2, mitochondrial"/>
    <property type="match status" value="1"/>
</dbReference>
<accession>A0A1I3X263</accession>
<dbReference type="InterPro" id="IPR002023">
    <property type="entry name" value="NuoE-like"/>
</dbReference>
<feature type="binding site" evidence="10">
    <location>
        <position position="141"/>
    </location>
    <ligand>
        <name>[2Fe-2S] cluster</name>
        <dbReference type="ChEBI" id="CHEBI:190135"/>
    </ligand>
</feature>
<evidence type="ECO:0000256" key="3">
    <source>
        <dbReference type="ARBA" id="ARBA00022723"/>
    </source>
</evidence>
<dbReference type="STRING" id="1612308.SAMN05444581_102324"/>
<dbReference type="PANTHER" id="PTHR10371">
    <property type="entry name" value="NADH DEHYDROGENASE UBIQUINONE FLAVOPROTEIN 2, MITOCHONDRIAL"/>
    <property type="match status" value="1"/>
</dbReference>
<keyword evidence="6 10" id="KW-0411">Iron-sulfur</keyword>
<protein>
    <submittedName>
        <fullName evidence="12">NADH-quinone oxidoreductase subunit E</fullName>
    </submittedName>
</protein>
<evidence type="ECO:0000256" key="1">
    <source>
        <dbReference type="ARBA" id="ARBA00010643"/>
    </source>
</evidence>
<dbReference type="GO" id="GO:0051537">
    <property type="term" value="F:2 iron, 2 sulfur cluster binding"/>
    <property type="evidence" value="ECO:0007669"/>
    <property type="project" value="UniProtKB-KW"/>
</dbReference>
<dbReference type="GO" id="GO:1902494">
    <property type="term" value="C:catalytic complex"/>
    <property type="evidence" value="ECO:0007669"/>
    <property type="project" value="UniProtKB-ARBA"/>
</dbReference>
<dbReference type="PANTHER" id="PTHR10371:SF3">
    <property type="entry name" value="NADH DEHYDROGENASE [UBIQUINONE] FLAVOPROTEIN 2, MITOCHONDRIAL"/>
    <property type="match status" value="1"/>
</dbReference>
<dbReference type="Gene3D" id="3.40.30.10">
    <property type="entry name" value="Glutaredoxin"/>
    <property type="match status" value="1"/>
</dbReference>
<evidence type="ECO:0000256" key="11">
    <source>
        <dbReference type="SAM" id="MobiDB-lite"/>
    </source>
</evidence>
<comment type="catalytic activity">
    <reaction evidence="9">
        <text>a quinone + NADH + 5 H(+)(in) = a quinol + NAD(+) + 4 H(+)(out)</text>
        <dbReference type="Rhea" id="RHEA:57888"/>
        <dbReference type="ChEBI" id="CHEBI:15378"/>
        <dbReference type="ChEBI" id="CHEBI:24646"/>
        <dbReference type="ChEBI" id="CHEBI:57540"/>
        <dbReference type="ChEBI" id="CHEBI:57945"/>
        <dbReference type="ChEBI" id="CHEBI:132124"/>
    </reaction>
</comment>
<dbReference type="GO" id="GO:0098796">
    <property type="term" value="C:membrane protein complex"/>
    <property type="evidence" value="ECO:0007669"/>
    <property type="project" value="UniProtKB-ARBA"/>
</dbReference>
<feature type="binding site" evidence="10">
    <location>
        <position position="137"/>
    </location>
    <ligand>
        <name>[2Fe-2S] cluster</name>
        <dbReference type="ChEBI" id="CHEBI:190135"/>
    </ligand>
</feature>
<evidence type="ECO:0000256" key="4">
    <source>
        <dbReference type="ARBA" id="ARBA00022967"/>
    </source>
</evidence>
<dbReference type="FunFam" id="1.10.10.1590:FF:000001">
    <property type="entry name" value="NADH-quinone oxidoreductase subunit E"/>
    <property type="match status" value="1"/>
</dbReference>
<evidence type="ECO:0000256" key="2">
    <source>
        <dbReference type="ARBA" id="ARBA00022714"/>
    </source>
</evidence>
<evidence type="ECO:0000313" key="12">
    <source>
        <dbReference type="EMBL" id="SFK13838.1"/>
    </source>
</evidence>
<dbReference type="GO" id="GO:0098662">
    <property type="term" value="P:inorganic cation transmembrane transport"/>
    <property type="evidence" value="ECO:0007669"/>
    <property type="project" value="UniProtKB-ARBA"/>
</dbReference>
<dbReference type="AlphaFoldDB" id="A0A1I3X263"/>
<evidence type="ECO:0000256" key="7">
    <source>
        <dbReference type="ARBA" id="ARBA00023027"/>
    </source>
</evidence>
<dbReference type="GO" id="GO:0008324">
    <property type="term" value="F:monoatomic cation transmembrane transporter activity"/>
    <property type="evidence" value="ECO:0007669"/>
    <property type="project" value="UniProtKB-ARBA"/>
</dbReference>
<dbReference type="Gene3D" id="1.10.10.1590">
    <property type="entry name" value="NADH-quinone oxidoreductase subunit E"/>
    <property type="match status" value="1"/>
</dbReference>
<evidence type="ECO:0000256" key="10">
    <source>
        <dbReference type="PIRSR" id="PIRSR000216-1"/>
    </source>
</evidence>
<proteinExistence type="inferred from homology"/>
<dbReference type="GO" id="GO:0022804">
    <property type="term" value="F:active transmembrane transporter activity"/>
    <property type="evidence" value="ECO:0007669"/>
    <property type="project" value="UniProtKB-ARBA"/>
</dbReference>
<dbReference type="GO" id="GO:0022890">
    <property type="term" value="F:inorganic cation transmembrane transporter activity"/>
    <property type="evidence" value="ECO:0007669"/>
    <property type="project" value="UniProtKB-ARBA"/>
</dbReference>
<evidence type="ECO:0000256" key="8">
    <source>
        <dbReference type="ARBA" id="ARBA00034078"/>
    </source>
</evidence>
<dbReference type="EMBL" id="FOSN01000002">
    <property type="protein sequence ID" value="SFK13838.1"/>
    <property type="molecule type" value="Genomic_DNA"/>
</dbReference>
<dbReference type="PIRSF" id="PIRSF000216">
    <property type="entry name" value="NADH_DH_24kDa"/>
    <property type="match status" value="1"/>
</dbReference>
<dbReference type="SUPFAM" id="SSF52833">
    <property type="entry name" value="Thioredoxin-like"/>
    <property type="match status" value="1"/>
</dbReference>
<dbReference type="InterPro" id="IPR042128">
    <property type="entry name" value="NuoE_dom"/>
</dbReference>
<dbReference type="RefSeq" id="WP_091678576.1">
    <property type="nucleotide sequence ID" value="NZ_FOSN01000002.1"/>
</dbReference>
<dbReference type="OrthoDB" id="9807941at2"/>
<name>A0A1I3X263_9HYPH</name>
<dbReference type="GO" id="GO:0003954">
    <property type="term" value="F:NADH dehydrogenase activity"/>
    <property type="evidence" value="ECO:0007669"/>
    <property type="project" value="TreeGrafter"/>
</dbReference>
<feature type="binding site" evidence="10">
    <location>
        <position position="97"/>
    </location>
    <ligand>
        <name>[2Fe-2S] cluster</name>
        <dbReference type="ChEBI" id="CHEBI:190135"/>
    </ligand>
</feature>
<comment type="cofactor">
    <cofactor evidence="8">
        <name>[2Fe-2S] cluster</name>
        <dbReference type="ChEBI" id="CHEBI:190135"/>
    </cofactor>
</comment>
<keyword evidence="3 10" id="KW-0479">Metal-binding</keyword>
<organism evidence="12 13">
    <name type="scientific">Methylocapsa palsarum</name>
    <dbReference type="NCBI Taxonomy" id="1612308"/>
    <lineage>
        <taxon>Bacteria</taxon>
        <taxon>Pseudomonadati</taxon>
        <taxon>Pseudomonadota</taxon>
        <taxon>Alphaproteobacteria</taxon>
        <taxon>Hyphomicrobiales</taxon>
        <taxon>Beijerinckiaceae</taxon>
        <taxon>Methylocapsa</taxon>
    </lineage>
</organism>
<dbReference type="GO" id="GO:0031967">
    <property type="term" value="C:organelle envelope"/>
    <property type="evidence" value="ECO:0007669"/>
    <property type="project" value="UniProtKB-ARBA"/>
</dbReference>
<reference evidence="12 13" key="1">
    <citation type="submission" date="2016-10" db="EMBL/GenBank/DDBJ databases">
        <authorList>
            <person name="de Groot N.N."/>
        </authorList>
    </citation>
    <scope>NUCLEOTIDE SEQUENCE [LARGE SCALE GENOMIC DNA]</scope>
    <source>
        <strain evidence="12 13">NE2</strain>
    </source>
</reference>
<dbReference type="CDD" id="cd03064">
    <property type="entry name" value="TRX_Fd_NuoE"/>
    <property type="match status" value="1"/>
</dbReference>
<keyword evidence="5 10" id="KW-0408">Iron</keyword>
<dbReference type="GO" id="GO:0046872">
    <property type="term" value="F:metal ion binding"/>
    <property type="evidence" value="ECO:0007669"/>
    <property type="project" value="UniProtKB-KW"/>
</dbReference>
<dbReference type="Pfam" id="PF01257">
    <property type="entry name" value="2Fe-2S_thioredx"/>
    <property type="match status" value="1"/>
</dbReference>
<evidence type="ECO:0000256" key="5">
    <source>
        <dbReference type="ARBA" id="ARBA00023004"/>
    </source>
</evidence>
<gene>
    <name evidence="12" type="ORF">SAMN05444581_102324</name>
</gene>